<keyword evidence="1" id="KW-1133">Transmembrane helix</keyword>
<protein>
    <submittedName>
        <fullName evidence="2">Uncharacterized protein</fullName>
    </submittedName>
</protein>
<feature type="transmembrane region" description="Helical" evidence="1">
    <location>
        <begin position="120"/>
        <end position="139"/>
    </location>
</feature>
<accession>A0A929KXS7</accession>
<proteinExistence type="predicted"/>
<feature type="transmembrane region" description="Helical" evidence="1">
    <location>
        <begin position="151"/>
        <end position="181"/>
    </location>
</feature>
<gene>
    <name evidence="2" type="ORF">IRJ16_11000</name>
</gene>
<evidence type="ECO:0000256" key="1">
    <source>
        <dbReference type="SAM" id="Phobius"/>
    </source>
</evidence>
<feature type="transmembrane region" description="Helical" evidence="1">
    <location>
        <begin position="283"/>
        <end position="308"/>
    </location>
</feature>
<feature type="transmembrane region" description="Helical" evidence="1">
    <location>
        <begin position="193"/>
        <end position="215"/>
    </location>
</feature>
<keyword evidence="1" id="KW-0812">Transmembrane</keyword>
<comment type="caution">
    <text evidence="2">The sequence shown here is derived from an EMBL/GenBank/DDBJ whole genome shotgun (WGS) entry which is preliminary data.</text>
</comment>
<organism evidence="2 3">
    <name type="scientific">Mucilaginibacter myungsuensis</name>
    <dbReference type="NCBI Taxonomy" id="649104"/>
    <lineage>
        <taxon>Bacteria</taxon>
        <taxon>Pseudomonadati</taxon>
        <taxon>Bacteroidota</taxon>
        <taxon>Sphingobacteriia</taxon>
        <taxon>Sphingobacteriales</taxon>
        <taxon>Sphingobacteriaceae</taxon>
        <taxon>Mucilaginibacter</taxon>
    </lineage>
</organism>
<sequence>MMLVIHSFATRSLVYDKRTLFNKEILALMLIPLFSAIPANIFHQQSYVHSILAAKHYLLFLFYFYLKTKRIDFESIEKLIVGLGVVVAIIYIVQTVTFPITFFQVIKDTNDVAFEVRANVVRILFFEPTYMVFALLYYGNKLVKERNIKNIVFLGICVTGVMLTATRQIIFFSIGSLMMLYLLTLNFRSVRTYSFLILFVVIAAVFVGVGGGKYLDSLINLTQRQDVTGADYVRLRAFNFYLYDYMPSIVNYIIGNGVNYGDSAYGKEMLDLEQGQGLYRSDIGLVGALNLFGIIYILPIFFIFLKVFRAKLHNRTYYKFFFFYILTTAFTGGNLFSLPWTFTLIFMLLYNVEKIVGLKNDSRVFGKKALSPVINHQGA</sequence>
<evidence type="ECO:0000313" key="2">
    <source>
        <dbReference type="EMBL" id="MBE9662413.1"/>
    </source>
</evidence>
<feature type="transmembrane region" description="Helical" evidence="1">
    <location>
        <begin position="78"/>
        <end position="100"/>
    </location>
</feature>
<evidence type="ECO:0000313" key="3">
    <source>
        <dbReference type="Proteomes" id="UP000622475"/>
    </source>
</evidence>
<keyword evidence="3" id="KW-1185">Reference proteome</keyword>
<feature type="transmembrane region" description="Helical" evidence="1">
    <location>
        <begin position="47"/>
        <end position="66"/>
    </location>
</feature>
<dbReference type="EMBL" id="JADFFL010000003">
    <property type="protein sequence ID" value="MBE9662413.1"/>
    <property type="molecule type" value="Genomic_DNA"/>
</dbReference>
<dbReference type="RefSeq" id="WP_194111583.1">
    <property type="nucleotide sequence ID" value="NZ_JADFFL010000003.1"/>
</dbReference>
<reference evidence="2" key="1">
    <citation type="submission" date="2020-10" db="EMBL/GenBank/DDBJ databases">
        <title>Mucilaginibacter mali sp. nov., isolated from rhizosphere soil of apple orchard.</title>
        <authorList>
            <person name="Lee J.-S."/>
            <person name="Kim H.S."/>
            <person name="Kim J.-S."/>
        </authorList>
    </citation>
    <scope>NUCLEOTIDE SEQUENCE</scope>
    <source>
        <strain evidence="2">KCTC 22746</strain>
    </source>
</reference>
<dbReference type="Proteomes" id="UP000622475">
    <property type="component" value="Unassembled WGS sequence"/>
</dbReference>
<dbReference type="AlphaFoldDB" id="A0A929KXS7"/>
<keyword evidence="1" id="KW-0472">Membrane</keyword>
<feature type="transmembrane region" description="Helical" evidence="1">
    <location>
        <begin position="320"/>
        <end position="350"/>
    </location>
</feature>
<feature type="transmembrane region" description="Helical" evidence="1">
    <location>
        <begin position="20"/>
        <end position="41"/>
    </location>
</feature>
<name>A0A929KXS7_9SPHI</name>